<feature type="region of interest" description="Disordered" evidence="1">
    <location>
        <begin position="97"/>
        <end position="145"/>
    </location>
</feature>
<dbReference type="EMBL" id="JACBYW010000001">
    <property type="protein sequence ID" value="NYH77112.1"/>
    <property type="molecule type" value="Genomic_DNA"/>
</dbReference>
<dbReference type="AlphaFoldDB" id="A0A852YTQ9"/>
<comment type="caution">
    <text evidence="3">The sequence shown here is derived from an EMBL/GenBank/DDBJ whole genome shotgun (WGS) entry which is preliminary data.</text>
</comment>
<keyword evidence="2" id="KW-0472">Membrane</keyword>
<feature type="transmembrane region" description="Helical" evidence="2">
    <location>
        <begin position="18"/>
        <end position="36"/>
    </location>
</feature>
<evidence type="ECO:0000313" key="4">
    <source>
        <dbReference type="Proteomes" id="UP000548304"/>
    </source>
</evidence>
<sequence>MSAVSARALSGPVARSPVLWWGFVLLAAVAVLYALWRLPAVDGGERAGLRREFAAGLGYLRRDRLGVGLRGTVVCTSLSYAAVLLLSLFGPSWKELDRPRPPEHEADATAGQRVGGEPLRHGSSAERFARDRSAEPPGREELRLSSSRCCVRRCAGTG</sequence>
<evidence type="ECO:0000313" key="3">
    <source>
        <dbReference type="EMBL" id="NYH77112.1"/>
    </source>
</evidence>
<organism evidence="3 4">
    <name type="scientific">Actinopolyspora biskrensis</name>
    <dbReference type="NCBI Taxonomy" id="1470178"/>
    <lineage>
        <taxon>Bacteria</taxon>
        <taxon>Bacillati</taxon>
        <taxon>Actinomycetota</taxon>
        <taxon>Actinomycetes</taxon>
        <taxon>Actinopolysporales</taxon>
        <taxon>Actinopolysporaceae</taxon>
        <taxon>Actinopolyspora</taxon>
    </lineage>
</organism>
<feature type="transmembrane region" description="Helical" evidence="2">
    <location>
        <begin position="67"/>
        <end position="89"/>
    </location>
</feature>
<keyword evidence="2" id="KW-0812">Transmembrane</keyword>
<evidence type="ECO:0000256" key="2">
    <source>
        <dbReference type="SAM" id="Phobius"/>
    </source>
</evidence>
<dbReference type="Proteomes" id="UP000548304">
    <property type="component" value="Unassembled WGS sequence"/>
</dbReference>
<feature type="compositionally biased region" description="Basic and acidic residues" evidence="1">
    <location>
        <begin position="97"/>
        <end position="107"/>
    </location>
</feature>
<gene>
    <name evidence="3" type="ORF">FHR84_000426</name>
</gene>
<reference evidence="3 4" key="1">
    <citation type="submission" date="2020-07" db="EMBL/GenBank/DDBJ databases">
        <title>Genomic Encyclopedia of Type Strains, Phase III (KMG-III): the genomes of soil and plant-associated and newly described type strains.</title>
        <authorList>
            <person name="Whitman W."/>
        </authorList>
    </citation>
    <scope>NUCLEOTIDE SEQUENCE [LARGE SCALE GENOMIC DNA]</scope>
    <source>
        <strain evidence="3 4">CECT 8576</strain>
    </source>
</reference>
<dbReference type="RefSeq" id="WP_179533713.1">
    <property type="nucleotide sequence ID" value="NZ_JACBYW010000001.1"/>
</dbReference>
<accession>A0A852YTQ9</accession>
<protein>
    <submittedName>
        <fullName evidence="3">Uncharacterized protein</fullName>
    </submittedName>
</protein>
<keyword evidence="4" id="KW-1185">Reference proteome</keyword>
<feature type="compositionally biased region" description="Basic and acidic residues" evidence="1">
    <location>
        <begin position="118"/>
        <end position="143"/>
    </location>
</feature>
<evidence type="ECO:0000256" key="1">
    <source>
        <dbReference type="SAM" id="MobiDB-lite"/>
    </source>
</evidence>
<keyword evidence="2" id="KW-1133">Transmembrane helix</keyword>
<proteinExistence type="predicted"/>
<name>A0A852YTQ9_9ACTN</name>